<organism evidence="4 5">
    <name type="scientific">Alienimonas californiensis</name>
    <dbReference type="NCBI Taxonomy" id="2527989"/>
    <lineage>
        <taxon>Bacteria</taxon>
        <taxon>Pseudomonadati</taxon>
        <taxon>Planctomycetota</taxon>
        <taxon>Planctomycetia</taxon>
        <taxon>Planctomycetales</taxon>
        <taxon>Planctomycetaceae</taxon>
        <taxon>Alienimonas</taxon>
    </lineage>
</organism>
<keyword evidence="2" id="KW-0472">Membrane</keyword>
<accession>A0A517P4U8</accession>
<keyword evidence="2" id="KW-1133">Transmembrane helix</keyword>
<keyword evidence="5" id="KW-1185">Reference proteome</keyword>
<feature type="domain" description="Phosphatidic acid phosphatase type 2/haloperoxidase" evidence="3">
    <location>
        <begin position="108"/>
        <end position="224"/>
    </location>
</feature>
<evidence type="ECO:0000259" key="3">
    <source>
        <dbReference type="SMART" id="SM00014"/>
    </source>
</evidence>
<dbReference type="OrthoDB" id="9789113at2"/>
<gene>
    <name evidence="4" type="ORF">CA12_04760</name>
</gene>
<dbReference type="KEGG" id="acaf:CA12_04760"/>
<dbReference type="CDD" id="cd03392">
    <property type="entry name" value="PAP2_like_2"/>
    <property type="match status" value="1"/>
</dbReference>
<dbReference type="Pfam" id="PF01569">
    <property type="entry name" value="PAP2"/>
    <property type="match status" value="1"/>
</dbReference>
<evidence type="ECO:0000256" key="1">
    <source>
        <dbReference type="SAM" id="MobiDB-lite"/>
    </source>
</evidence>
<dbReference type="EMBL" id="CP036265">
    <property type="protein sequence ID" value="QDT14403.1"/>
    <property type="molecule type" value="Genomic_DNA"/>
</dbReference>
<feature type="transmembrane region" description="Helical" evidence="2">
    <location>
        <begin position="110"/>
        <end position="132"/>
    </location>
</feature>
<reference evidence="4 5" key="1">
    <citation type="submission" date="2019-02" db="EMBL/GenBank/DDBJ databases">
        <title>Deep-cultivation of Planctomycetes and their phenomic and genomic characterization uncovers novel biology.</title>
        <authorList>
            <person name="Wiegand S."/>
            <person name="Jogler M."/>
            <person name="Boedeker C."/>
            <person name="Pinto D."/>
            <person name="Vollmers J."/>
            <person name="Rivas-Marin E."/>
            <person name="Kohn T."/>
            <person name="Peeters S.H."/>
            <person name="Heuer A."/>
            <person name="Rast P."/>
            <person name="Oberbeckmann S."/>
            <person name="Bunk B."/>
            <person name="Jeske O."/>
            <person name="Meyerdierks A."/>
            <person name="Storesund J.E."/>
            <person name="Kallscheuer N."/>
            <person name="Luecker S."/>
            <person name="Lage O.M."/>
            <person name="Pohl T."/>
            <person name="Merkel B.J."/>
            <person name="Hornburger P."/>
            <person name="Mueller R.-W."/>
            <person name="Bruemmer F."/>
            <person name="Labrenz M."/>
            <person name="Spormann A.M."/>
            <person name="Op den Camp H."/>
            <person name="Overmann J."/>
            <person name="Amann R."/>
            <person name="Jetten M.S.M."/>
            <person name="Mascher T."/>
            <person name="Medema M.H."/>
            <person name="Devos D.P."/>
            <person name="Kaster A.-K."/>
            <person name="Ovreas L."/>
            <person name="Rohde M."/>
            <person name="Galperin M.Y."/>
            <person name="Jogler C."/>
        </authorList>
    </citation>
    <scope>NUCLEOTIDE SEQUENCE [LARGE SCALE GENOMIC DNA]</scope>
    <source>
        <strain evidence="4 5">CA12</strain>
    </source>
</reference>
<sequence length="271" mass="29319">MWKRLRVTWFRAVRWVFLHELATVLLVLGVGAGTFGFIELADAVTDGESTAVDRTVLLALRNPDDHADPIGPHWFEEMARDVTAIGSVAVLSLFSIAALGHLAMIGRRKLAAATLVAIVLGTLVSWLMKVGFDRPRPDLVPHETQVFTRSFPSGHSAMSAVVFLTLGWLAARAQPTKKGKISFVLGATLLTLLIGSSRVYLGVHWPTDVLAGWTFGATWAAASWLALRWIDRSPHVDLDEEEADEDVILADKTGPTADGARSNEAGSGMKG</sequence>
<feature type="transmembrane region" description="Helical" evidence="2">
    <location>
        <begin position="152"/>
        <end position="171"/>
    </location>
</feature>
<feature type="transmembrane region" description="Helical" evidence="2">
    <location>
        <begin position="12"/>
        <end position="38"/>
    </location>
</feature>
<name>A0A517P4U8_9PLAN</name>
<proteinExistence type="predicted"/>
<dbReference type="InterPro" id="IPR000326">
    <property type="entry name" value="PAP2/HPO"/>
</dbReference>
<keyword evidence="2" id="KW-0812">Transmembrane</keyword>
<dbReference type="RefSeq" id="WP_145357206.1">
    <property type="nucleotide sequence ID" value="NZ_CP036265.1"/>
</dbReference>
<feature type="transmembrane region" description="Helical" evidence="2">
    <location>
        <begin position="183"/>
        <end position="203"/>
    </location>
</feature>
<feature type="transmembrane region" description="Helical" evidence="2">
    <location>
        <begin position="209"/>
        <end position="227"/>
    </location>
</feature>
<dbReference type="PANTHER" id="PTHR14969:SF13">
    <property type="entry name" value="AT30094P"/>
    <property type="match status" value="1"/>
</dbReference>
<dbReference type="Proteomes" id="UP000318741">
    <property type="component" value="Chromosome"/>
</dbReference>
<feature type="region of interest" description="Disordered" evidence="1">
    <location>
        <begin position="247"/>
        <end position="271"/>
    </location>
</feature>
<dbReference type="Gene3D" id="1.20.144.10">
    <property type="entry name" value="Phosphatidic acid phosphatase type 2/haloperoxidase"/>
    <property type="match status" value="2"/>
</dbReference>
<evidence type="ECO:0000313" key="4">
    <source>
        <dbReference type="EMBL" id="QDT14403.1"/>
    </source>
</evidence>
<evidence type="ECO:0000313" key="5">
    <source>
        <dbReference type="Proteomes" id="UP000318741"/>
    </source>
</evidence>
<dbReference type="InterPro" id="IPR036938">
    <property type="entry name" value="PAP2/HPO_sf"/>
</dbReference>
<protein>
    <submittedName>
        <fullName evidence="4">Undecaprenyl pyrophosphate phosphatase</fullName>
    </submittedName>
</protein>
<evidence type="ECO:0000256" key="2">
    <source>
        <dbReference type="SAM" id="Phobius"/>
    </source>
</evidence>
<dbReference type="PANTHER" id="PTHR14969">
    <property type="entry name" value="SPHINGOSINE-1-PHOSPHATE PHOSPHOHYDROLASE"/>
    <property type="match status" value="1"/>
</dbReference>
<dbReference type="AlphaFoldDB" id="A0A517P4U8"/>
<dbReference type="SMART" id="SM00014">
    <property type="entry name" value="acidPPc"/>
    <property type="match status" value="1"/>
</dbReference>
<dbReference type="SUPFAM" id="SSF48317">
    <property type="entry name" value="Acid phosphatase/Vanadium-dependent haloperoxidase"/>
    <property type="match status" value="1"/>
</dbReference>
<feature type="transmembrane region" description="Helical" evidence="2">
    <location>
        <begin position="82"/>
        <end position="103"/>
    </location>
</feature>